<reference evidence="1 2" key="1">
    <citation type="journal article" date="2003" name="Proc. Natl. Acad. Sci. U.S.A.">
        <title>Complete genome sequence of the marine planctomycete Pirellula sp. strain 1.</title>
        <authorList>
            <person name="Gloeckner F.O."/>
            <person name="Kube M."/>
            <person name="Bauer M."/>
            <person name="Teeling H."/>
            <person name="Lombardot T."/>
            <person name="Ludwig W."/>
            <person name="Gade D."/>
            <person name="Beck A."/>
            <person name="Borzym K."/>
            <person name="Heitmann K."/>
            <person name="Rabus R."/>
            <person name="Schlesner H."/>
            <person name="Amann R."/>
            <person name="Reinhardt R."/>
        </authorList>
    </citation>
    <scope>NUCLEOTIDE SEQUENCE [LARGE SCALE GENOMIC DNA]</scope>
    <source>
        <strain evidence="2">DSM 10527 / NCIMB 13988 / SH1</strain>
    </source>
</reference>
<dbReference type="InterPro" id="IPR029062">
    <property type="entry name" value="Class_I_gatase-like"/>
</dbReference>
<dbReference type="AlphaFoldDB" id="Q7UXJ0"/>
<dbReference type="KEGG" id="rba:RB1299"/>
<organism evidence="1 2">
    <name type="scientific">Rhodopirellula baltica (strain DSM 10527 / NCIMB 13988 / SH1)</name>
    <dbReference type="NCBI Taxonomy" id="243090"/>
    <lineage>
        <taxon>Bacteria</taxon>
        <taxon>Pseudomonadati</taxon>
        <taxon>Planctomycetota</taxon>
        <taxon>Planctomycetia</taxon>
        <taxon>Pirellulales</taxon>
        <taxon>Pirellulaceae</taxon>
        <taxon>Rhodopirellula</taxon>
    </lineage>
</organism>
<keyword evidence="2" id="KW-1185">Reference proteome</keyword>
<gene>
    <name evidence="1" type="ordered locus">RB1299</name>
</gene>
<accession>Q7UXJ0</accession>
<evidence type="ECO:0000313" key="1">
    <source>
        <dbReference type="EMBL" id="CAD72016.1"/>
    </source>
</evidence>
<dbReference type="EMBL" id="BX294135">
    <property type="protein sequence ID" value="CAD72016.1"/>
    <property type="molecule type" value="Genomic_DNA"/>
</dbReference>
<dbReference type="HOGENOM" id="CLU_2668609_0_0_0"/>
<dbReference type="EnsemblBacteria" id="CAD72016">
    <property type="protein sequence ID" value="CAD72016"/>
    <property type="gene ID" value="RB1299"/>
</dbReference>
<proteinExistence type="predicted"/>
<dbReference type="InParanoid" id="Q7UXJ0"/>
<protein>
    <submittedName>
        <fullName evidence="1">Uncharacterized protein</fullName>
    </submittedName>
</protein>
<evidence type="ECO:0000313" key="2">
    <source>
        <dbReference type="Proteomes" id="UP000001025"/>
    </source>
</evidence>
<name>Q7UXJ0_RHOBA</name>
<dbReference type="STRING" id="243090.RB1299"/>
<dbReference type="Gene3D" id="3.40.50.880">
    <property type="match status" value="1"/>
</dbReference>
<dbReference type="Proteomes" id="UP000001025">
    <property type="component" value="Chromosome"/>
</dbReference>
<dbReference type="eggNOG" id="COG0693">
    <property type="taxonomic scope" value="Bacteria"/>
</dbReference>
<sequence>MFHANATGHRVQRRTRVDAVVAAIVTDDNKITSTTPATAIEVILRLVERLTSRQNAERIRHLMGFGASDSGMTKA</sequence>
<dbReference type="SUPFAM" id="SSF52317">
    <property type="entry name" value="Class I glutamine amidotransferase-like"/>
    <property type="match status" value="1"/>
</dbReference>
<dbReference type="OrthoDB" id="9792284at2"/>